<dbReference type="KEGG" id="ccro:CMC5_009470"/>
<dbReference type="STRING" id="52.CMC5_009470"/>
<evidence type="ECO:0000313" key="2">
    <source>
        <dbReference type="Proteomes" id="UP000067626"/>
    </source>
</evidence>
<reference evidence="1 2" key="1">
    <citation type="submission" date="2015-07" db="EMBL/GenBank/DDBJ databases">
        <title>Genome analysis of myxobacterium Chondromyces crocatus Cm c5 reveals a high potential for natural compound synthesis and the genetic basis for the loss of fruiting body formation.</title>
        <authorList>
            <person name="Zaburannyi N."/>
            <person name="Bunk B."/>
            <person name="Maier J."/>
            <person name="Overmann J."/>
            <person name="Mueller R."/>
        </authorList>
    </citation>
    <scope>NUCLEOTIDE SEQUENCE [LARGE SCALE GENOMIC DNA]</scope>
    <source>
        <strain evidence="1 2">Cm c5</strain>
    </source>
</reference>
<dbReference type="InterPro" id="IPR011990">
    <property type="entry name" value="TPR-like_helical_dom_sf"/>
</dbReference>
<protein>
    <recommendedName>
        <fullName evidence="3">MalT-like TPR region domain-containing protein</fullName>
    </recommendedName>
</protein>
<name>A0A0K1E7G6_CHOCO</name>
<gene>
    <name evidence="1" type="ORF">CMC5_009470</name>
</gene>
<dbReference type="AlphaFoldDB" id="A0A0K1E7G6"/>
<accession>A0A0K1E7G6</accession>
<sequence>MVIPAELDMIVAAVHAQRDRLTQARHWIQAGLAKSEGATGPEAPSLRRLLEASNPTPLGTEQRGMARALAALPGVDDRTMNDWLVLLRAGLAAQSRGDYRMAAQLFGEADRMPAVYEPSRAQALQFRAGAALERGALEIAEKDFREALSLHEQRGMNTAPIQVGLAACHFARGEREAADHALHLVHSSATPENEIDPDTHCLMLRLSLEQDGRIEPIIARVDGLIAAAARERQDGLLYLYSDFLIDLTRRASDVDGVTETAFRQVEATLSLAERVALDIASADPPWYAILFPALRGELLALEGTELARASTLSTSALARARAEWPDAVPLLARKLVKILVGAARWDEAHTLLATTLPEVAEQQHLKELAALQSAEIVVLTRLAAPPTDVDAALSRLHATLEHAWSLRLRGDTLLELASALPPDPARPLDPLALLEDAERCFLEMPSPTQRARCQEVMGDVHGARGSKEEALRYYLLAKETQEQHGLGLRRSVLLGKLKTARA</sequence>
<evidence type="ECO:0008006" key="3">
    <source>
        <dbReference type="Google" id="ProtNLM"/>
    </source>
</evidence>
<dbReference type="SUPFAM" id="SSF48452">
    <property type="entry name" value="TPR-like"/>
    <property type="match status" value="1"/>
</dbReference>
<dbReference type="EMBL" id="CP012159">
    <property type="protein sequence ID" value="AKT36826.1"/>
    <property type="molecule type" value="Genomic_DNA"/>
</dbReference>
<keyword evidence="2" id="KW-1185">Reference proteome</keyword>
<evidence type="ECO:0000313" key="1">
    <source>
        <dbReference type="EMBL" id="AKT36826.1"/>
    </source>
</evidence>
<dbReference type="RefSeq" id="WP_050429279.1">
    <property type="nucleotide sequence ID" value="NZ_CP012159.1"/>
</dbReference>
<dbReference type="Gene3D" id="1.25.40.10">
    <property type="entry name" value="Tetratricopeptide repeat domain"/>
    <property type="match status" value="1"/>
</dbReference>
<organism evidence="1 2">
    <name type="scientific">Chondromyces crocatus</name>
    <dbReference type="NCBI Taxonomy" id="52"/>
    <lineage>
        <taxon>Bacteria</taxon>
        <taxon>Pseudomonadati</taxon>
        <taxon>Myxococcota</taxon>
        <taxon>Polyangia</taxon>
        <taxon>Polyangiales</taxon>
        <taxon>Polyangiaceae</taxon>
        <taxon>Chondromyces</taxon>
    </lineage>
</organism>
<dbReference type="Proteomes" id="UP000067626">
    <property type="component" value="Chromosome"/>
</dbReference>
<proteinExistence type="predicted"/>